<organism evidence="3 4">
    <name type="scientific">Altericroceibacterium spongiae</name>
    <dbReference type="NCBI Taxonomy" id="2320269"/>
    <lineage>
        <taxon>Bacteria</taxon>
        <taxon>Pseudomonadati</taxon>
        <taxon>Pseudomonadota</taxon>
        <taxon>Alphaproteobacteria</taxon>
        <taxon>Sphingomonadales</taxon>
        <taxon>Erythrobacteraceae</taxon>
        <taxon>Altericroceibacterium</taxon>
    </lineage>
</organism>
<sequence>MKTESLKSGSPIYIIVLILLMWVIYRFAYYNNAPVSAYSVNDMSEFSGFSSQSSSYAGKTDGAFVLDTIRQDDPGAELFRAEEAEPGAGLRAEESVLGAGSDRALSYFAPVRPVNGGSPYGQRPSAVAEEERRDLGSENDFAEKMQSVPAPVTRPLAASRYGQELPPLAHAAGQEQRMTLSAPHTARRAIAPRRQEARPAFDPSDAVLTAPVPEDARGETGSRWSADGWLLLRPDDETQAAPSQPSYGRSQMGAVLRYKLTPGSSHRPQAYIRGSQALQGVQESEAAAGLSVRPLPDIPVALSAEARVTKAGATYDLRPSIFAVSEFPPFALPLGSRAEVYLQGGYVGGRWKTPFVDGQARIDRPAGTLGPAGFQLGVGLWGGAQKGTSRVDFGPGLLMNLQLGRAMARFAADWRFRVAGNAEPGSGPVLTVSAGF</sequence>
<reference evidence="3 4" key="1">
    <citation type="submission" date="2018-09" db="EMBL/GenBank/DDBJ databases">
        <title>Altererythrobacter spongiae sp. nov., isolated from a marine sponge.</title>
        <authorList>
            <person name="Zhuang L."/>
            <person name="Luo L."/>
        </authorList>
    </citation>
    <scope>NUCLEOTIDE SEQUENCE [LARGE SCALE GENOMIC DNA]</scope>
    <source>
        <strain evidence="3 4">HN-Y73</strain>
    </source>
</reference>
<keyword evidence="2" id="KW-0812">Transmembrane</keyword>
<evidence type="ECO:0000313" key="4">
    <source>
        <dbReference type="Proteomes" id="UP000284395"/>
    </source>
</evidence>
<feature type="region of interest" description="Disordered" evidence="1">
    <location>
        <begin position="193"/>
        <end position="223"/>
    </location>
</feature>
<evidence type="ECO:0000256" key="1">
    <source>
        <dbReference type="SAM" id="MobiDB-lite"/>
    </source>
</evidence>
<accession>A0A420EK83</accession>
<dbReference type="EMBL" id="RAPF01000004">
    <property type="protein sequence ID" value="RKF21088.1"/>
    <property type="molecule type" value="Genomic_DNA"/>
</dbReference>
<comment type="caution">
    <text evidence="3">The sequence shown here is derived from an EMBL/GenBank/DDBJ whole genome shotgun (WGS) entry which is preliminary data.</text>
</comment>
<feature type="transmembrane region" description="Helical" evidence="2">
    <location>
        <begin position="12"/>
        <end position="30"/>
    </location>
</feature>
<keyword evidence="2" id="KW-0472">Membrane</keyword>
<keyword evidence="4" id="KW-1185">Reference proteome</keyword>
<protein>
    <submittedName>
        <fullName evidence="3">Uncharacterized protein</fullName>
    </submittedName>
</protein>
<proteinExistence type="predicted"/>
<dbReference type="AlphaFoldDB" id="A0A420EK83"/>
<gene>
    <name evidence="3" type="ORF">D6851_09130</name>
</gene>
<evidence type="ECO:0000313" key="3">
    <source>
        <dbReference type="EMBL" id="RKF21088.1"/>
    </source>
</evidence>
<name>A0A420EK83_9SPHN</name>
<keyword evidence="2" id="KW-1133">Transmembrane helix</keyword>
<evidence type="ECO:0000256" key="2">
    <source>
        <dbReference type="SAM" id="Phobius"/>
    </source>
</evidence>
<dbReference type="Proteomes" id="UP000284395">
    <property type="component" value="Unassembled WGS sequence"/>
</dbReference>